<evidence type="ECO:0000313" key="3">
    <source>
        <dbReference type="Proteomes" id="UP000243406"/>
    </source>
</evidence>
<feature type="transmembrane region" description="Helical" evidence="1">
    <location>
        <begin position="6"/>
        <end position="22"/>
    </location>
</feature>
<sequence length="91" mass="10662">MITVILMAILFIVSIYYFFKLRKVDKTKSDNLATIIILTPAVNNLLPIETELKDMILLFMFSLSAVLYRKSYKDIEKKEKLCILEENNLKE</sequence>
<name>A0A1T5BPG0_9FIRM</name>
<dbReference type="RefSeq" id="WP_079589604.1">
    <property type="nucleotide sequence ID" value="NZ_FUYN01000003.1"/>
</dbReference>
<protein>
    <submittedName>
        <fullName evidence="2">Uncharacterized protein</fullName>
    </submittedName>
</protein>
<keyword evidence="1" id="KW-0812">Transmembrane</keyword>
<proteinExistence type="predicted"/>
<keyword evidence="3" id="KW-1185">Reference proteome</keyword>
<dbReference type="AlphaFoldDB" id="A0A1T5BPG0"/>
<evidence type="ECO:0000256" key="1">
    <source>
        <dbReference type="SAM" id="Phobius"/>
    </source>
</evidence>
<reference evidence="3" key="1">
    <citation type="submission" date="2017-02" db="EMBL/GenBank/DDBJ databases">
        <authorList>
            <person name="Varghese N."/>
            <person name="Submissions S."/>
        </authorList>
    </citation>
    <scope>NUCLEOTIDE SEQUENCE [LARGE SCALE GENOMIC DNA]</scope>
    <source>
        <strain evidence="3">ATCC 35199</strain>
    </source>
</reference>
<accession>A0A1T5BPG0</accession>
<gene>
    <name evidence="2" type="ORF">SAMN02745120_1775</name>
</gene>
<organism evidence="2 3">
    <name type="scientific">Acetoanaerobium noterae</name>
    <dbReference type="NCBI Taxonomy" id="745369"/>
    <lineage>
        <taxon>Bacteria</taxon>
        <taxon>Bacillati</taxon>
        <taxon>Bacillota</taxon>
        <taxon>Clostridia</taxon>
        <taxon>Peptostreptococcales</taxon>
        <taxon>Filifactoraceae</taxon>
        <taxon>Acetoanaerobium</taxon>
    </lineage>
</organism>
<keyword evidence="1" id="KW-0472">Membrane</keyword>
<dbReference type="EMBL" id="FUYN01000003">
    <property type="protein sequence ID" value="SKB49141.1"/>
    <property type="molecule type" value="Genomic_DNA"/>
</dbReference>
<evidence type="ECO:0000313" key="2">
    <source>
        <dbReference type="EMBL" id="SKB49141.1"/>
    </source>
</evidence>
<dbReference type="Proteomes" id="UP000243406">
    <property type="component" value="Unassembled WGS sequence"/>
</dbReference>
<keyword evidence="1" id="KW-1133">Transmembrane helix</keyword>